<protein>
    <submittedName>
        <fullName evidence="7">PA14 domain protein</fullName>
    </submittedName>
</protein>
<dbReference type="Gene3D" id="1.10.760.10">
    <property type="entry name" value="Cytochrome c-like domain"/>
    <property type="match status" value="1"/>
</dbReference>
<dbReference type="InterPro" id="IPR013042">
    <property type="entry name" value="DUF1592"/>
</dbReference>
<keyword evidence="1 4" id="KW-0349">Heme</keyword>
<dbReference type="EMBL" id="CP036278">
    <property type="protein sequence ID" value="QDU53999.1"/>
    <property type="molecule type" value="Genomic_DNA"/>
</dbReference>
<dbReference type="Pfam" id="PF07627">
    <property type="entry name" value="PSCyt3"/>
    <property type="match status" value="1"/>
</dbReference>
<keyword evidence="2 4" id="KW-0479">Metal-binding</keyword>
<feature type="domain" description="PA14" evidence="6">
    <location>
        <begin position="144"/>
        <end position="303"/>
    </location>
</feature>
<feature type="domain" description="Cytochrome c" evidence="5">
    <location>
        <begin position="30"/>
        <end position="102"/>
    </location>
</feature>
<dbReference type="GO" id="GO:0046872">
    <property type="term" value="F:metal ion binding"/>
    <property type="evidence" value="ECO:0007669"/>
    <property type="project" value="UniProtKB-KW"/>
</dbReference>
<dbReference type="SMART" id="SM00758">
    <property type="entry name" value="PA14"/>
    <property type="match status" value="1"/>
</dbReference>
<evidence type="ECO:0000256" key="1">
    <source>
        <dbReference type="ARBA" id="ARBA00022617"/>
    </source>
</evidence>
<dbReference type="InterPro" id="IPR009056">
    <property type="entry name" value="Cyt_c-like_dom"/>
</dbReference>
<accession>A0A518AH15</accession>
<dbReference type="SUPFAM" id="SSF46626">
    <property type="entry name" value="Cytochrome c"/>
    <property type="match status" value="1"/>
</dbReference>
<dbReference type="InterPro" id="IPR037524">
    <property type="entry name" value="PA14/GLEYA"/>
</dbReference>
<proteinExistence type="predicted"/>
<keyword evidence="3 4" id="KW-0408">Iron</keyword>
<evidence type="ECO:0000259" key="5">
    <source>
        <dbReference type="PROSITE" id="PS51007"/>
    </source>
</evidence>
<dbReference type="InterPro" id="IPR011478">
    <property type="entry name" value="DUF1585"/>
</dbReference>
<gene>
    <name evidence="7" type="ORF">Pan181_01790</name>
</gene>
<organism evidence="7 8">
    <name type="scientific">Aeoliella mucimassa</name>
    <dbReference type="NCBI Taxonomy" id="2527972"/>
    <lineage>
        <taxon>Bacteria</taxon>
        <taxon>Pseudomonadati</taxon>
        <taxon>Planctomycetota</taxon>
        <taxon>Planctomycetia</taxon>
        <taxon>Pirellulales</taxon>
        <taxon>Lacipirellulaceae</taxon>
        <taxon>Aeoliella</taxon>
    </lineage>
</organism>
<dbReference type="InterPro" id="IPR013039">
    <property type="entry name" value="DUF1588"/>
</dbReference>
<reference evidence="7 8" key="1">
    <citation type="submission" date="2019-02" db="EMBL/GenBank/DDBJ databases">
        <title>Deep-cultivation of Planctomycetes and their phenomic and genomic characterization uncovers novel biology.</title>
        <authorList>
            <person name="Wiegand S."/>
            <person name="Jogler M."/>
            <person name="Boedeker C."/>
            <person name="Pinto D."/>
            <person name="Vollmers J."/>
            <person name="Rivas-Marin E."/>
            <person name="Kohn T."/>
            <person name="Peeters S.H."/>
            <person name="Heuer A."/>
            <person name="Rast P."/>
            <person name="Oberbeckmann S."/>
            <person name="Bunk B."/>
            <person name="Jeske O."/>
            <person name="Meyerdierks A."/>
            <person name="Storesund J.E."/>
            <person name="Kallscheuer N."/>
            <person name="Luecker S."/>
            <person name="Lage O.M."/>
            <person name="Pohl T."/>
            <person name="Merkel B.J."/>
            <person name="Hornburger P."/>
            <person name="Mueller R.-W."/>
            <person name="Bruemmer F."/>
            <person name="Labrenz M."/>
            <person name="Spormann A.M."/>
            <person name="Op den Camp H."/>
            <person name="Overmann J."/>
            <person name="Amann R."/>
            <person name="Jetten M.S.M."/>
            <person name="Mascher T."/>
            <person name="Medema M.H."/>
            <person name="Devos D.P."/>
            <person name="Kaster A.-K."/>
            <person name="Ovreas L."/>
            <person name="Rohde M."/>
            <person name="Galperin M.Y."/>
            <person name="Jogler C."/>
        </authorList>
    </citation>
    <scope>NUCLEOTIDE SEQUENCE [LARGE SCALE GENOMIC DNA]</scope>
    <source>
        <strain evidence="7 8">Pan181</strain>
    </source>
</reference>
<dbReference type="KEGG" id="amuc:Pan181_01790"/>
<dbReference type="Pfam" id="PF07631">
    <property type="entry name" value="PSD4"/>
    <property type="match status" value="1"/>
</dbReference>
<dbReference type="PROSITE" id="PS51820">
    <property type="entry name" value="PA14"/>
    <property type="match status" value="1"/>
</dbReference>
<dbReference type="AlphaFoldDB" id="A0A518AH15"/>
<evidence type="ECO:0000313" key="7">
    <source>
        <dbReference type="EMBL" id="QDU53999.1"/>
    </source>
</evidence>
<name>A0A518AH15_9BACT</name>
<dbReference type="Pfam" id="PF07624">
    <property type="entry name" value="PSD2"/>
    <property type="match status" value="1"/>
</dbReference>
<evidence type="ECO:0000256" key="3">
    <source>
        <dbReference type="ARBA" id="ARBA00023004"/>
    </source>
</evidence>
<evidence type="ECO:0000259" key="6">
    <source>
        <dbReference type="PROSITE" id="PS51820"/>
    </source>
</evidence>
<keyword evidence="8" id="KW-1185">Reference proteome</keyword>
<dbReference type="Proteomes" id="UP000315750">
    <property type="component" value="Chromosome"/>
</dbReference>
<dbReference type="OrthoDB" id="175242at2"/>
<sequence>MITTRRRLRGGLIVLLVALGICPVVSQYAFANDLGKQIYADQCAHCHGEQGRGTEDYPSPLEGELSSLQLAEQVRLTMPEDNPESLTRDEARAVADYVHGSFYSAIAQARDQQARVELARLTVRQYRRVVADLVESFQYHTNWNQPGGLEAMYFNGHQPQWGDKAVLKRVDPTVDFDFGTEVPVAECENPQEYSMRWTGSVLAGETGWHEFVVTTDQAFRLFVNDNEKAMIDAWVKSGDDTEFRAKVYLMGGRAYPIKLEFSRGNQGVQDKNLKDKFQKTTPASVHLQWVPPHGAMTVIPSRMLSPASSPESFVCTTPFPPDDRSYGWERGTTTSRQWFEAVTSAAIETTNYVADHLNRLANTKDDDEARAEKLKTFCAQFVERALRRPLDEDLRLFYVDRHFAEVDDPEVATRRVLLMTLTSARFLFREASGGTPLDDTAARLSFTLWDSLPDNELREAASEERLASDEQLRDQAERMLSDLRAHWKIRQFLFTWLHVDMDVDLHKDSQRFPDFDAAIVGDLRTSLDLAIDDIVWSEASDYRQLFLDDHVFLNNRLAKFYGVDPAEDGGFAKIELDAGRRAGVLTHPYVMSNFAHTDMTSPIHRGVFLVRGVLGQPLKPPPEAVAPLPIDLHPDLTTRERVTLQTKPPSCMTCHHVINPLGFVFERFDAVGRWRDTERDKPIDDRAEYQPADAPLVEFAGARDMAQYLAKSDEASHAFVEQMFRFLVQQPVQAYGPEVEQQLHQSFVDNGYSIRKLAVEIAVVAGRTGR</sequence>
<dbReference type="GO" id="GO:0009055">
    <property type="term" value="F:electron transfer activity"/>
    <property type="evidence" value="ECO:0007669"/>
    <property type="project" value="InterPro"/>
</dbReference>
<dbReference type="GO" id="GO:0020037">
    <property type="term" value="F:heme binding"/>
    <property type="evidence" value="ECO:0007669"/>
    <property type="project" value="InterPro"/>
</dbReference>
<evidence type="ECO:0000256" key="2">
    <source>
        <dbReference type="ARBA" id="ARBA00022723"/>
    </source>
</evidence>
<dbReference type="RefSeq" id="WP_145245035.1">
    <property type="nucleotide sequence ID" value="NZ_CP036278.1"/>
</dbReference>
<dbReference type="SUPFAM" id="SSF56988">
    <property type="entry name" value="Anthrax protective antigen"/>
    <property type="match status" value="1"/>
</dbReference>
<dbReference type="PROSITE" id="PS51007">
    <property type="entry name" value="CYTC"/>
    <property type="match status" value="1"/>
</dbReference>
<dbReference type="Gene3D" id="3.90.182.10">
    <property type="entry name" value="Toxin - Anthrax Protective Antigen,domain 1"/>
    <property type="match status" value="1"/>
</dbReference>
<evidence type="ECO:0000313" key="8">
    <source>
        <dbReference type="Proteomes" id="UP000315750"/>
    </source>
</evidence>
<evidence type="ECO:0000256" key="4">
    <source>
        <dbReference type="PROSITE-ProRule" id="PRU00433"/>
    </source>
</evidence>
<dbReference type="Pfam" id="PF07691">
    <property type="entry name" value="PA14"/>
    <property type="match status" value="1"/>
</dbReference>
<dbReference type="InterPro" id="IPR036909">
    <property type="entry name" value="Cyt_c-like_dom_sf"/>
</dbReference>
<dbReference type="Pfam" id="PF13442">
    <property type="entry name" value="Cytochrome_CBB3"/>
    <property type="match status" value="1"/>
</dbReference>
<dbReference type="InterPro" id="IPR011658">
    <property type="entry name" value="PA14_dom"/>
</dbReference>